<accession>A0A392SAW0</accession>
<proteinExistence type="predicted"/>
<dbReference type="Proteomes" id="UP000265520">
    <property type="component" value="Unassembled WGS sequence"/>
</dbReference>
<organism evidence="1 2">
    <name type="scientific">Trifolium medium</name>
    <dbReference type="NCBI Taxonomy" id="97028"/>
    <lineage>
        <taxon>Eukaryota</taxon>
        <taxon>Viridiplantae</taxon>
        <taxon>Streptophyta</taxon>
        <taxon>Embryophyta</taxon>
        <taxon>Tracheophyta</taxon>
        <taxon>Spermatophyta</taxon>
        <taxon>Magnoliopsida</taxon>
        <taxon>eudicotyledons</taxon>
        <taxon>Gunneridae</taxon>
        <taxon>Pentapetalae</taxon>
        <taxon>rosids</taxon>
        <taxon>fabids</taxon>
        <taxon>Fabales</taxon>
        <taxon>Fabaceae</taxon>
        <taxon>Papilionoideae</taxon>
        <taxon>50 kb inversion clade</taxon>
        <taxon>NPAAA clade</taxon>
        <taxon>Hologalegina</taxon>
        <taxon>IRL clade</taxon>
        <taxon>Trifolieae</taxon>
        <taxon>Trifolium</taxon>
    </lineage>
</organism>
<dbReference type="EMBL" id="LXQA010342719">
    <property type="protein sequence ID" value="MCI45334.1"/>
    <property type="molecule type" value="Genomic_DNA"/>
</dbReference>
<evidence type="ECO:0000313" key="2">
    <source>
        <dbReference type="Proteomes" id="UP000265520"/>
    </source>
</evidence>
<comment type="caution">
    <text evidence="1">The sequence shown here is derived from an EMBL/GenBank/DDBJ whole genome shotgun (WGS) entry which is preliminary data.</text>
</comment>
<sequence length="65" mass="7203">MGGRRSIVRLLLLEAGEGDGGGWRRWKKIKGVHGWMDMVDSRIGNYSSSGLERVTGGRKRKESDG</sequence>
<evidence type="ECO:0000313" key="1">
    <source>
        <dbReference type="EMBL" id="MCI45334.1"/>
    </source>
</evidence>
<reference evidence="1 2" key="1">
    <citation type="journal article" date="2018" name="Front. Plant Sci.">
        <title>Red Clover (Trifolium pratense) and Zigzag Clover (T. medium) - A Picture of Genomic Similarities and Differences.</title>
        <authorList>
            <person name="Dluhosova J."/>
            <person name="Istvanek J."/>
            <person name="Nedelnik J."/>
            <person name="Repkova J."/>
        </authorList>
    </citation>
    <scope>NUCLEOTIDE SEQUENCE [LARGE SCALE GENOMIC DNA]</scope>
    <source>
        <strain evidence="2">cv. 10/8</strain>
        <tissue evidence="1">Leaf</tissue>
    </source>
</reference>
<protein>
    <submittedName>
        <fullName evidence="1">Uncharacterized protein</fullName>
    </submittedName>
</protein>
<dbReference type="AlphaFoldDB" id="A0A392SAW0"/>
<name>A0A392SAW0_9FABA</name>
<keyword evidence="2" id="KW-1185">Reference proteome</keyword>